<dbReference type="SUPFAM" id="SSF82771">
    <property type="entry name" value="GIY-YIG endonuclease"/>
    <property type="match status" value="1"/>
</dbReference>
<dbReference type="Gene3D" id="3.40.1440.10">
    <property type="entry name" value="GIY-YIG endonuclease"/>
    <property type="match status" value="1"/>
</dbReference>
<proteinExistence type="predicted"/>
<gene>
    <name evidence="1" type="ORF">CAFE_27380</name>
</gene>
<name>A0A6N8I221_9FIRM</name>
<dbReference type="InterPro" id="IPR035901">
    <property type="entry name" value="GIY-YIG_endonuc_sf"/>
</dbReference>
<comment type="caution">
    <text evidence="1">The sequence shown here is derived from an EMBL/GenBank/DDBJ whole genome shotgun (WGS) entry which is preliminary data.</text>
</comment>
<dbReference type="EMBL" id="VWXL01000080">
    <property type="protein sequence ID" value="MVB12009.1"/>
    <property type="molecule type" value="Genomic_DNA"/>
</dbReference>
<dbReference type="CDD" id="cd10451">
    <property type="entry name" value="GIY-YIG_LuxR_like"/>
    <property type="match status" value="1"/>
</dbReference>
<organism evidence="1 2">
    <name type="scientific">Caproicibacter fermentans</name>
    <dbReference type="NCBI Taxonomy" id="2576756"/>
    <lineage>
        <taxon>Bacteria</taxon>
        <taxon>Bacillati</taxon>
        <taxon>Bacillota</taxon>
        <taxon>Clostridia</taxon>
        <taxon>Eubacteriales</taxon>
        <taxon>Acutalibacteraceae</taxon>
        <taxon>Caproicibacter</taxon>
    </lineage>
</organism>
<accession>A0A6N8I221</accession>
<sequence>MMDTKRKKELLEAYKNRHPEMGVISYRCKETGEVFLGISKDTKSAFNSNNMKLAANWHPNKRLQELWNKYGSEGFELSVIKVLKYDDPHEDYTAKLESLREQCLAADPNARRIWR</sequence>
<dbReference type="AlphaFoldDB" id="A0A6N8I221"/>
<reference evidence="1 2" key="1">
    <citation type="submission" date="2019-09" db="EMBL/GenBank/DDBJ databases">
        <title>Genome sequence of Clostridium sp. EA1.</title>
        <authorList>
            <person name="Poehlein A."/>
            <person name="Bengelsdorf F.R."/>
            <person name="Daniel R."/>
        </authorList>
    </citation>
    <scope>NUCLEOTIDE SEQUENCE [LARGE SCALE GENOMIC DNA]</scope>
    <source>
        <strain evidence="1 2">EA1</strain>
    </source>
</reference>
<evidence type="ECO:0008006" key="3">
    <source>
        <dbReference type="Google" id="ProtNLM"/>
    </source>
</evidence>
<dbReference type="Proteomes" id="UP000469440">
    <property type="component" value="Unassembled WGS sequence"/>
</dbReference>
<dbReference type="OrthoDB" id="9789954at2"/>
<evidence type="ECO:0000313" key="1">
    <source>
        <dbReference type="EMBL" id="MVB12009.1"/>
    </source>
</evidence>
<protein>
    <recommendedName>
        <fullName evidence="3">GIY-YIG nuclease family protein</fullName>
    </recommendedName>
</protein>
<keyword evidence="2" id="KW-1185">Reference proteome</keyword>
<dbReference type="RefSeq" id="WP_081622764.1">
    <property type="nucleotide sequence ID" value="NZ_VWXL01000080.1"/>
</dbReference>
<evidence type="ECO:0000313" key="2">
    <source>
        <dbReference type="Proteomes" id="UP000469440"/>
    </source>
</evidence>